<dbReference type="AlphaFoldDB" id="A0A3M7P2Y0"/>
<evidence type="ECO:0000256" key="1">
    <source>
        <dbReference type="SAM" id="Phobius"/>
    </source>
</evidence>
<keyword evidence="1" id="KW-1133">Transmembrane helix</keyword>
<sequence length="66" mass="7321">MPDVYLDNLSILFSFVCSGLGSFLTGGFENKVDKYMLFLGNRLCCVQICCIFDIVTVEVGFSKVLP</sequence>
<evidence type="ECO:0000313" key="2">
    <source>
        <dbReference type="EMBL" id="RMZ93418.1"/>
    </source>
</evidence>
<name>A0A3M7P2Y0_BRAPC</name>
<keyword evidence="1" id="KW-0472">Membrane</keyword>
<gene>
    <name evidence="2" type="ORF">BpHYR1_047251</name>
</gene>
<protein>
    <submittedName>
        <fullName evidence="2">Uncharacterized protein</fullName>
    </submittedName>
</protein>
<reference evidence="2 3" key="1">
    <citation type="journal article" date="2018" name="Sci. Rep.">
        <title>Genomic signatures of local adaptation to the degree of environmental predictability in rotifers.</title>
        <authorList>
            <person name="Franch-Gras L."/>
            <person name="Hahn C."/>
            <person name="Garcia-Roger E.M."/>
            <person name="Carmona M.J."/>
            <person name="Serra M."/>
            <person name="Gomez A."/>
        </authorList>
    </citation>
    <scope>NUCLEOTIDE SEQUENCE [LARGE SCALE GENOMIC DNA]</scope>
    <source>
        <strain evidence="2">HYR1</strain>
    </source>
</reference>
<evidence type="ECO:0000313" key="3">
    <source>
        <dbReference type="Proteomes" id="UP000276133"/>
    </source>
</evidence>
<keyword evidence="3" id="KW-1185">Reference proteome</keyword>
<dbReference type="EMBL" id="REGN01013829">
    <property type="protein sequence ID" value="RMZ93418.1"/>
    <property type="molecule type" value="Genomic_DNA"/>
</dbReference>
<keyword evidence="1" id="KW-0812">Transmembrane</keyword>
<proteinExistence type="predicted"/>
<feature type="non-terminal residue" evidence="2">
    <location>
        <position position="66"/>
    </location>
</feature>
<feature type="transmembrane region" description="Helical" evidence="1">
    <location>
        <begin position="6"/>
        <end position="28"/>
    </location>
</feature>
<dbReference type="Proteomes" id="UP000276133">
    <property type="component" value="Unassembled WGS sequence"/>
</dbReference>
<comment type="caution">
    <text evidence="2">The sequence shown here is derived from an EMBL/GenBank/DDBJ whole genome shotgun (WGS) entry which is preliminary data.</text>
</comment>
<accession>A0A3M7P2Y0</accession>
<organism evidence="2 3">
    <name type="scientific">Brachionus plicatilis</name>
    <name type="common">Marine rotifer</name>
    <name type="synonym">Brachionus muelleri</name>
    <dbReference type="NCBI Taxonomy" id="10195"/>
    <lineage>
        <taxon>Eukaryota</taxon>
        <taxon>Metazoa</taxon>
        <taxon>Spiralia</taxon>
        <taxon>Gnathifera</taxon>
        <taxon>Rotifera</taxon>
        <taxon>Eurotatoria</taxon>
        <taxon>Monogononta</taxon>
        <taxon>Pseudotrocha</taxon>
        <taxon>Ploima</taxon>
        <taxon>Brachionidae</taxon>
        <taxon>Brachionus</taxon>
    </lineage>
</organism>